<dbReference type="GO" id="GO:0003677">
    <property type="term" value="F:DNA binding"/>
    <property type="evidence" value="ECO:0007669"/>
    <property type="project" value="UniProtKB-KW"/>
</dbReference>
<dbReference type="InterPro" id="IPR050808">
    <property type="entry name" value="Phage_Integrase"/>
</dbReference>
<dbReference type="InterPro" id="IPR038488">
    <property type="entry name" value="Integrase_DNA-bd_sf"/>
</dbReference>
<comment type="caution">
    <text evidence="6">The sequence shown here is derived from an EMBL/GenBank/DDBJ whole genome shotgun (WGS) entry which is preliminary data.</text>
</comment>
<dbReference type="Pfam" id="PF00589">
    <property type="entry name" value="Phage_integrase"/>
    <property type="match status" value="1"/>
</dbReference>
<dbReference type="CDD" id="cd00801">
    <property type="entry name" value="INT_P4_C"/>
    <property type="match status" value="1"/>
</dbReference>
<organism evidence="6 7">
    <name type="scientific">Morganella morganii</name>
    <name type="common">Proteus morganii</name>
    <dbReference type="NCBI Taxonomy" id="582"/>
    <lineage>
        <taxon>Bacteria</taxon>
        <taxon>Pseudomonadati</taxon>
        <taxon>Pseudomonadota</taxon>
        <taxon>Gammaproteobacteria</taxon>
        <taxon>Enterobacterales</taxon>
        <taxon>Morganellaceae</taxon>
        <taxon>Morganella</taxon>
    </lineage>
</organism>
<dbReference type="PANTHER" id="PTHR30629">
    <property type="entry name" value="PROPHAGE INTEGRASE"/>
    <property type="match status" value="1"/>
</dbReference>
<name>A0A0D8LDE7_MORMO</name>
<dbReference type="GO" id="GO:0015074">
    <property type="term" value="P:DNA integration"/>
    <property type="evidence" value="ECO:0007669"/>
    <property type="project" value="UniProtKB-KW"/>
</dbReference>
<dbReference type="PROSITE" id="PS51898">
    <property type="entry name" value="TYR_RECOMBINASE"/>
    <property type="match status" value="1"/>
</dbReference>
<protein>
    <submittedName>
        <fullName evidence="6">Integrase</fullName>
    </submittedName>
</protein>
<evidence type="ECO:0000259" key="5">
    <source>
        <dbReference type="PROSITE" id="PS51898"/>
    </source>
</evidence>
<dbReference type="InterPro" id="IPR025166">
    <property type="entry name" value="Integrase_DNA_bind_dom"/>
</dbReference>
<dbReference type="AlphaFoldDB" id="A0A0D8LDE7"/>
<dbReference type="InterPro" id="IPR002104">
    <property type="entry name" value="Integrase_catalytic"/>
</dbReference>
<comment type="similarity">
    <text evidence="1">Belongs to the 'phage' integrase family.</text>
</comment>
<accession>A0A0D8LDE7</accession>
<gene>
    <name evidence="6" type="ORF">UA45_01355</name>
</gene>
<dbReference type="Pfam" id="PF13356">
    <property type="entry name" value="Arm-DNA-bind_3"/>
    <property type="match status" value="1"/>
</dbReference>
<dbReference type="Gene3D" id="1.10.150.130">
    <property type="match status" value="1"/>
</dbReference>
<dbReference type="EMBL" id="JZSH01000006">
    <property type="protein sequence ID" value="KJF79136.1"/>
    <property type="molecule type" value="Genomic_DNA"/>
</dbReference>
<reference evidence="6 7" key="1">
    <citation type="submission" date="2015-02" db="EMBL/GenBank/DDBJ databases">
        <title>Whole genome shotgun sequencing of cultured foodborne pathogen.</title>
        <authorList>
            <person name="Timme R."/>
            <person name="Allard M.W."/>
            <person name="Strain E."/>
            <person name="Evans P.S."/>
            <person name="Brown E."/>
        </authorList>
    </citation>
    <scope>NUCLEOTIDE SEQUENCE [LARGE SCALE GENOMIC DNA]</scope>
    <source>
        <strain evidence="6 7">GCSL-TSO-24</strain>
    </source>
</reference>
<dbReference type="SUPFAM" id="SSF56349">
    <property type="entry name" value="DNA breaking-rejoining enzymes"/>
    <property type="match status" value="1"/>
</dbReference>
<sequence>MALTDSWLRSVSGKTAEKIVTKADRDGLSVRVTPKGKVIFQFRYRWDGKAERIDIGTYPATSLKDARETALFYRGELEQLRNPRVVKQNKIQQAVTAKTVEGVIRLWWEKSMDGVKVNAKQILRSFEIHVFPKIGRYPHDETDLHMWLSLIEALAERYPAVADKVLQNTKLAHAWGIRRGVINNSPLERVSSADLGIVENQGERVLSDEEIRLLFSLIDEPRYNLRNRCIIKLCLLYGNRIGELMKAKVKHFDFTERVWAVPPENHKTGRKSKKPILRPIIDPAEVLLRELVAINNGSEYLLPSPNGGKLTQGGHLYISALLNKKMAPHFDEYTTWSIHDLRKTMRTGVSELTMPHVAEIMLGHKLPGVWQVYDKHTYLDEQREAYEKWWDKLTKIVYHSPSQKCPV</sequence>
<keyword evidence="3" id="KW-0238">DNA-binding</keyword>
<dbReference type="Gene3D" id="1.10.443.10">
    <property type="entry name" value="Intergrase catalytic core"/>
    <property type="match status" value="1"/>
</dbReference>
<keyword evidence="4" id="KW-0233">DNA recombination</keyword>
<proteinExistence type="inferred from homology"/>
<evidence type="ECO:0000256" key="4">
    <source>
        <dbReference type="ARBA" id="ARBA00023172"/>
    </source>
</evidence>
<evidence type="ECO:0000313" key="7">
    <source>
        <dbReference type="Proteomes" id="UP000032582"/>
    </source>
</evidence>
<dbReference type="PATRIC" id="fig|582.24.peg.423"/>
<dbReference type="InterPro" id="IPR010998">
    <property type="entry name" value="Integrase_recombinase_N"/>
</dbReference>
<dbReference type="GO" id="GO:0006310">
    <property type="term" value="P:DNA recombination"/>
    <property type="evidence" value="ECO:0007669"/>
    <property type="project" value="UniProtKB-KW"/>
</dbReference>
<dbReference type="Proteomes" id="UP000032582">
    <property type="component" value="Unassembled WGS sequence"/>
</dbReference>
<dbReference type="PANTHER" id="PTHR30629:SF2">
    <property type="entry name" value="PROPHAGE INTEGRASE INTS-RELATED"/>
    <property type="match status" value="1"/>
</dbReference>
<evidence type="ECO:0000313" key="6">
    <source>
        <dbReference type="EMBL" id="KJF79136.1"/>
    </source>
</evidence>
<dbReference type="Gene3D" id="3.30.160.390">
    <property type="entry name" value="Integrase, DNA-binding domain"/>
    <property type="match status" value="1"/>
</dbReference>
<dbReference type="InterPro" id="IPR013762">
    <property type="entry name" value="Integrase-like_cat_sf"/>
</dbReference>
<evidence type="ECO:0000256" key="1">
    <source>
        <dbReference type="ARBA" id="ARBA00008857"/>
    </source>
</evidence>
<keyword evidence="2" id="KW-0229">DNA integration</keyword>
<feature type="domain" description="Tyr recombinase" evidence="5">
    <location>
        <begin position="201"/>
        <end position="387"/>
    </location>
</feature>
<dbReference type="InterPro" id="IPR011010">
    <property type="entry name" value="DNA_brk_join_enz"/>
</dbReference>
<evidence type="ECO:0000256" key="2">
    <source>
        <dbReference type="ARBA" id="ARBA00022908"/>
    </source>
</evidence>
<evidence type="ECO:0000256" key="3">
    <source>
        <dbReference type="ARBA" id="ARBA00023125"/>
    </source>
</evidence>